<dbReference type="Pfam" id="PF01609">
    <property type="entry name" value="DDE_Tnp_1"/>
    <property type="match status" value="1"/>
</dbReference>
<dbReference type="EMBL" id="UOEU01000903">
    <property type="protein sequence ID" value="VAW42248.1"/>
    <property type="molecule type" value="Genomic_DNA"/>
</dbReference>
<organism evidence="3">
    <name type="scientific">hydrothermal vent metagenome</name>
    <dbReference type="NCBI Taxonomy" id="652676"/>
    <lineage>
        <taxon>unclassified sequences</taxon>
        <taxon>metagenomes</taxon>
        <taxon>ecological metagenomes</taxon>
    </lineage>
</organism>
<reference evidence="3" key="1">
    <citation type="submission" date="2018-06" db="EMBL/GenBank/DDBJ databases">
        <authorList>
            <person name="Zhirakovskaya E."/>
        </authorList>
    </citation>
    <scope>NUCLEOTIDE SEQUENCE</scope>
</reference>
<dbReference type="PANTHER" id="PTHR30007:SF0">
    <property type="entry name" value="TRANSPOSASE"/>
    <property type="match status" value="1"/>
</dbReference>
<dbReference type="AlphaFoldDB" id="A0A3B0VF51"/>
<feature type="domain" description="Transposase IS4-like" evidence="1">
    <location>
        <begin position="105"/>
        <end position="261"/>
    </location>
</feature>
<accession>A0A3B0VF51</accession>
<protein>
    <submittedName>
        <fullName evidence="3">Transposase</fullName>
    </submittedName>
</protein>
<proteinExistence type="predicted"/>
<feature type="domain" description="Insertion element IS402-like" evidence="2">
    <location>
        <begin position="13"/>
        <end position="88"/>
    </location>
</feature>
<evidence type="ECO:0000313" key="3">
    <source>
        <dbReference type="EMBL" id="VAW42248.1"/>
    </source>
</evidence>
<dbReference type="Pfam" id="PF13340">
    <property type="entry name" value="DUF4096"/>
    <property type="match status" value="1"/>
</dbReference>
<dbReference type="GO" id="GO:0004803">
    <property type="term" value="F:transposase activity"/>
    <property type="evidence" value="ECO:0007669"/>
    <property type="project" value="InterPro"/>
</dbReference>
<gene>
    <name evidence="3" type="ORF">MNBD_CHLOROFLEXI01-3834</name>
</gene>
<evidence type="ECO:0000259" key="1">
    <source>
        <dbReference type="Pfam" id="PF01609"/>
    </source>
</evidence>
<dbReference type="InterPro" id="IPR002559">
    <property type="entry name" value="Transposase_11"/>
</dbReference>
<dbReference type="GO" id="GO:0006313">
    <property type="term" value="P:DNA transposition"/>
    <property type="evidence" value="ECO:0007669"/>
    <property type="project" value="InterPro"/>
</dbReference>
<dbReference type="GO" id="GO:0003677">
    <property type="term" value="F:DNA binding"/>
    <property type="evidence" value="ECO:0007669"/>
    <property type="project" value="InterPro"/>
</dbReference>
<evidence type="ECO:0000259" key="2">
    <source>
        <dbReference type="Pfam" id="PF13340"/>
    </source>
</evidence>
<dbReference type="InterPro" id="IPR025161">
    <property type="entry name" value="IS402-like_dom"/>
</dbReference>
<dbReference type="PANTHER" id="PTHR30007">
    <property type="entry name" value="PHP DOMAIN PROTEIN"/>
    <property type="match status" value="1"/>
</dbReference>
<sequence>MINIQRQAYQSDLKDQEWNLINPLLPNISTVGSRGRPQEWPLQEILNAIFYILKAGCPWRMMPHDLPPWQTVYYHYRKWSKDGTWEQLNEALRSQVRQQAGRKADPSAAIIDSQSVKTTAIAGERGYDAGKKVTGRKRHAAVDTMGLLLLVVVTVASVQDRDGAKQLLTALRQRSVWVHLQHIWADGGYSGRLIAWVKEKIGCVLEIVKRDKGIKGFQLLPRRWVVERTFGWLNHYRRLSKDYEELPENSEAFIYVAMTHLMVRRLARCRTTCP</sequence>
<dbReference type="NCBIfam" id="NF033580">
    <property type="entry name" value="transpos_IS5_3"/>
    <property type="match status" value="1"/>
</dbReference>
<name>A0A3B0VF51_9ZZZZ</name>